<gene>
    <name evidence="3" type="ORF">ACFP2T_14775</name>
</gene>
<dbReference type="Proteomes" id="UP001596203">
    <property type="component" value="Unassembled WGS sequence"/>
</dbReference>
<keyword evidence="4" id="KW-1185">Reference proteome</keyword>
<feature type="region of interest" description="Disordered" evidence="1">
    <location>
        <begin position="1"/>
        <end position="21"/>
    </location>
</feature>
<reference evidence="4" key="1">
    <citation type="journal article" date="2019" name="Int. J. Syst. Evol. Microbiol.">
        <title>The Global Catalogue of Microorganisms (GCM) 10K type strain sequencing project: providing services to taxonomists for standard genome sequencing and annotation.</title>
        <authorList>
            <consortium name="The Broad Institute Genomics Platform"/>
            <consortium name="The Broad Institute Genome Sequencing Center for Infectious Disease"/>
            <person name="Wu L."/>
            <person name="Ma J."/>
        </authorList>
    </citation>
    <scope>NUCLEOTIDE SEQUENCE [LARGE SCALE GENOMIC DNA]</scope>
    <source>
        <strain evidence="4">ZS-35-S2</strain>
    </source>
</reference>
<comment type="caution">
    <text evidence="3">The sequence shown here is derived from an EMBL/GenBank/DDBJ whole genome shotgun (WGS) entry which is preliminary data.</text>
</comment>
<sequence length="77" mass="8058">MSPETTAPLASAAWRKSTHSGDQGACVEFALLTQPATDTRTTVAIRDSKDTTGPVLRFSPAAWTAFTTALPASPILP</sequence>
<evidence type="ECO:0000256" key="1">
    <source>
        <dbReference type="SAM" id="MobiDB-lite"/>
    </source>
</evidence>
<evidence type="ECO:0000313" key="3">
    <source>
        <dbReference type="EMBL" id="MFC6017466.1"/>
    </source>
</evidence>
<accession>A0ABW1K6J9</accession>
<dbReference type="EMBL" id="JBHSPR010000010">
    <property type="protein sequence ID" value="MFC6017466.1"/>
    <property type="molecule type" value="Genomic_DNA"/>
</dbReference>
<dbReference type="RefSeq" id="WP_377421732.1">
    <property type="nucleotide sequence ID" value="NZ_JBHSPR010000010.1"/>
</dbReference>
<evidence type="ECO:0000313" key="4">
    <source>
        <dbReference type="Proteomes" id="UP001596203"/>
    </source>
</evidence>
<organism evidence="3 4">
    <name type="scientific">Plantactinospora solaniradicis</name>
    <dbReference type="NCBI Taxonomy" id="1723736"/>
    <lineage>
        <taxon>Bacteria</taxon>
        <taxon>Bacillati</taxon>
        <taxon>Actinomycetota</taxon>
        <taxon>Actinomycetes</taxon>
        <taxon>Micromonosporales</taxon>
        <taxon>Micromonosporaceae</taxon>
        <taxon>Plantactinospora</taxon>
    </lineage>
</organism>
<protein>
    <submittedName>
        <fullName evidence="3">DUF397 domain-containing protein</fullName>
    </submittedName>
</protein>
<evidence type="ECO:0000259" key="2">
    <source>
        <dbReference type="Pfam" id="PF04149"/>
    </source>
</evidence>
<proteinExistence type="predicted"/>
<dbReference type="Pfam" id="PF04149">
    <property type="entry name" value="DUF397"/>
    <property type="match status" value="1"/>
</dbReference>
<feature type="domain" description="DUF397" evidence="2">
    <location>
        <begin position="12"/>
        <end position="70"/>
    </location>
</feature>
<dbReference type="InterPro" id="IPR007278">
    <property type="entry name" value="DUF397"/>
</dbReference>
<name>A0ABW1K6J9_9ACTN</name>